<keyword evidence="3" id="KW-0067">ATP-binding</keyword>
<gene>
    <name evidence="5" type="ORF">BMW23_0373</name>
</gene>
<keyword evidence="6" id="KW-1185">Reference proteome</keyword>
<dbReference type="Pfam" id="PF09250">
    <property type="entry name" value="Prim-Pol"/>
    <property type="match status" value="1"/>
</dbReference>
<dbReference type="NCBIfam" id="TIGR01613">
    <property type="entry name" value="primase_Cterm"/>
    <property type="match status" value="1"/>
</dbReference>
<dbReference type="PROSITE" id="PS51206">
    <property type="entry name" value="SF3_HELICASE_1"/>
    <property type="match status" value="1"/>
</dbReference>
<dbReference type="SUPFAM" id="SSF56747">
    <property type="entry name" value="Prim-pol domain"/>
    <property type="match status" value="1"/>
</dbReference>
<dbReference type="InterPro" id="IPR006500">
    <property type="entry name" value="Helicase_put_C_phage/plasmid"/>
</dbReference>
<keyword evidence="2" id="KW-0378">Hydrolase</keyword>
<evidence type="ECO:0000256" key="2">
    <source>
        <dbReference type="ARBA" id="ARBA00022801"/>
    </source>
</evidence>
<accession>A0A2H4UU97</accession>
<dbReference type="PANTHER" id="PTHR35372">
    <property type="entry name" value="ATP BINDING PROTEIN-RELATED"/>
    <property type="match status" value="1"/>
</dbReference>
<reference evidence="5" key="1">
    <citation type="journal article" date="2017" name="Elife">
        <title>The kinetoplastid-infecting Bodo saltans virus (BsV), a window into the most abundant giant viruses in the sea.</title>
        <authorList>
            <person name="Deeg C.M."/>
            <person name="Chow C.-E.T."/>
            <person name="Suttle C.A."/>
        </authorList>
    </citation>
    <scope>NUCLEOTIDE SEQUENCE</scope>
    <source>
        <strain evidence="5">NG1</strain>
    </source>
</reference>
<dbReference type="InterPro" id="IPR014819">
    <property type="entry name" value="PriCT_2"/>
</dbReference>
<dbReference type="GO" id="GO:0005524">
    <property type="term" value="F:ATP binding"/>
    <property type="evidence" value="ECO:0007669"/>
    <property type="project" value="UniProtKB-KW"/>
</dbReference>
<keyword evidence="1" id="KW-0547">Nucleotide-binding</keyword>
<evidence type="ECO:0000256" key="3">
    <source>
        <dbReference type="ARBA" id="ARBA00022840"/>
    </source>
</evidence>
<name>A0A2H4UU97_9VIRU</name>
<evidence type="ECO:0000313" key="5">
    <source>
        <dbReference type="EMBL" id="ATZ80427.1"/>
    </source>
</evidence>
<sequence>MKKCFEKYNEKNLCVFNISITHEKNKQGVWKKNIKFPKDWTKFTMNKTFMNDKSNGVAMITGKINDIIVIDIDNVEHWTKFLQKHNQQEPDTVKAISGSGGIHLFFKYDEELENITSSDHKFGKDYDIDLKTNGGCIIVAPSSYHNENLQKDVKYEWKKSIFAYDPIPLPKWIKNILLGQSTSITKKDIKKKKLYSDSDSDDEIIELVNTKTKIAPVQEPVSEAVTISDCETNIVFCPEDIEYFVSILCLDRGDNYTNWLNIGMCLYNLSPDYLYIWRKWSKHSKKYVEGDCESKWKSFKKSKDGLKIGSLLLWCKTDNKDLYENYINKYKMSNLVLSKFPNDKLIVGDTIQVNKKCSYIHLHNEQCLIKGSCHTDLPHSMYIERFGDHMCVKCKHLDCWGKVYPNEHIHLTKQEMNVLNYNVTNITNYFDKDDDLVDFNAIDIYENETINNLIYNGLNGKAYTSAEIIYYYYRDIFNYGENGDWYTYENHKWENIGQKNIKLRHLIQPKLKELYTKLIDYYKQHDNDKKKINAIVQIIKSFDDTNTKNNILTELMELFSENNNKHRNFVKKLDSNNYLIGFNNGVYDLNALCFREGLPSDCITMSVNYNYQEHHTEKYNELLQFLEDIQPNKDERDYMLTYLSIGLVGNFLELFTILTGCGRNGKSKLVELLKTTLGDYFGSVQSQLFTRPRPDANSPDPGLLNLLHKKIVIASEPEKNEKLNSGFIKFITGRDSTTLRQCHQNEMIDFTANFLTLLICNDIPDCDDIDNAFSKRLRCIHFPTEFVTNPTKDNQKKINVNINQNFDYWKIDFMLLLIQHYKKYTETQILNPTNDILKWTDQYKENTDIYLTFINECTETSDVHTHTPELYDAFKIWFKNNNPGVKIPSNKEFIANLRKYKTIERFYYNQKQSFGIKNLKIINNYE</sequence>
<evidence type="ECO:0000256" key="1">
    <source>
        <dbReference type="ARBA" id="ARBA00022741"/>
    </source>
</evidence>
<dbReference type="InterPro" id="IPR014015">
    <property type="entry name" value="Helicase_SF3_DNA-vir"/>
</dbReference>
<dbReference type="Proteomes" id="UP000240325">
    <property type="component" value="Segment"/>
</dbReference>
<protein>
    <submittedName>
        <fullName evidence="5">D5 family helicase-primase</fullName>
    </submittedName>
</protein>
<dbReference type="EMBL" id="MF782455">
    <property type="protein sequence ID" value="ATZ80427.1"/>
    <property type="molecule type" value="Genomic_DNA"/>
</dbReference>
<feature type="domain" description="SF3 helicase" evidence="4">
    <location>
        <begin position="634"/>
        <end position="795"/>
    </location>
</feature>
<keyword evidence="5" id="KW-0347">Helicase</keyword>
<dbReference type="Pfam" id="PF08707">
    <property type="entry name" value="PriCT_2"/>
    <property type="match status" value="1"/>
</dbReference>
<dbReference type="InterPro" id="IPR015330">
    <property type="entry name" value="DNA_primase/pol_bifunc_N"/>
</dbReference>
<dbReference type="GO" id="GO:0016817">
    <property type="term" value="F:hydrolase activity, acting on acid anhydrides"/>
    <property type="evidence" value="ECO:0007669"/>
    <property type="project" value="InterPro"/>
</dbReference>
<dbReference type="SMART" id="SM00885">
    <property type="entry name" value="D5_N"/>
    <property type="match status" value="1"/>
</dbReference>
<dbReference type="PANTHER" id="PTHR35372:SF2">
    <property type="entry name" value="SF3 HELICASE DOMAIN-CONTAINING PROTEIN"/>
    <property type="match status" value="1"/>
</dbReference>
<dbReference type="InterPro" id="IPR014818">
    <property type="entry name" value="Phage/plasmid_primase_P4_C"/>
</dbReference>
<evidence type="ECO:0000259" key="4">
    <source>
        <dbReference type="PROSITE" id="PS51206"/>
    </source>
</evidence>
<organism evidence="5">
    <name type="scientific">Bodo saltans virus</name>
    <dbReference type="NCBI Taxonomy" id="2024608"/>
    <lineage>
        <taxon>Viruses</taxon>
        <taxon>Varidnaviria</taxon>
        <taxon>Bamfordvirae</taxon>
        <taxon>Nucleocytoviricota</taxon>
        <taxon>Megaviricetes</taxon>
        <taxon>Imitervirales</taxon>
        <taxon>Mimiviridae</taxon>
        <taxon>Klosneuvirinae</taxon>
        <taxon>Theiavirus</taxon>
        <taxon>Theiavirus salishense</taxon>
    </lineage>
</organism>
<evidence type="ECO:0000313" key="6">
    <source>
        <dbReference type="Proteomes" id="UP000240325"/>
    </source>
</evidence>
<dbReference type="GO" id="GO:0004386">
    <property type="term" value="F:helicase activity"/>
    <property type="evidence" value="ECO:0007669"/>
    <property type="project" value="UniProtKB-KW"/>
</dbReference>
<proteinExistence type="predicted"/>
<dbReference type="Pfam" id="PF08706">
    <property type="entry name" value="D5_N"/>
    <property type="match status" value="1"/>
</dbReference>
<dbReference type="SMART" id="SM00943">
    <property type="entry name" value="Prim-Pol"/>
    <property type="match status" value="1"/>
</dbReference>
<dbReference type="InterPro" id="IPR051620">
    <property type="entry name" value="ORF904-like_C"/>
</dbReference>